<sequence>MIDRKLTGQPPRLSLPRGTVDTQTHLFLPGFPAEDGGPGLPLDPLPTPEMYKQVMAWLGIDRVVVTQANAHQAQNASLLACLDQMGDLARGVAVITGSETEKEIEALSAKGIVGARIMDLPGGATGLEALADVDATAHAANWMMAVQFDGSTLPDRLDQLSSLKSRWVLDHHAKIFEGATQAHLDAIKRLLDGGNMWFKFAGCYESSREGGPEFSDIAKVAKAVVEYAPERVIWGTNWPHNLAQKTEDYPDDGALLDTVLSWVPDTALQQVLVDNPQELYGFPTWAEEGRA</sequence>
<evidence type="ECO:0000313" key="2">
    <source>
        <dbReference type="EMBL" id="MQQ07475.1"/>
    </source>
</evidence>
<dbReference type="SUPFAM" id="SSF51556">
    <property type="entry name" value="Metallo-dependent hydrolases"/>
    <property type="match status" value="1"/>
</dbReference>
<dbReference type="PANTHER" id="PTHR35563:SF2">
    <property type="entry name" value="BARREL METAL-DEPENDENT HYDROLASE, PUTATIVE (AFU_ORTHOLOGUE AFUA_1G16240)-RELATED"/>
    <property type="match status" value="1"/>
</dbReference>
<dbReference type="PANTHER" id="PTHR35563">
    <property type="entry name" value="BARREL METAL-DEPENDENT HYDROLASE, PUTATIVE (AFU_ORTHOLOGUE AFUA_1G16240)-RELATED"/>
    <property type="match status" value="1"/>
</dbReference>
<evidence type="ECO:0000259" key="1">
    <source>
        <dbReference type="Pfam" id="PF04909"/>
    </source>
</evidence>
<proteinExistence type="predicted"/>
<dbReference type="GO" id="GO:0016787">
    <property type="term" value="F:hydrolase activity"/>
    <property type="evidence" value="ECO:0007669"/>
    <property type="project" value="UniProtKB-KW"/>
</dbReference>
<name>A0A843YCT3_9RHOB</name>
<organism evidence="2 3">
    <name type="scientific">Tritonibacter litoralis</name>
    <dbReference type="NCBI Taxonomy" id="2662264"/>
    <lineage>
        <taxon>Bacteria</taxon>
        <taxon>Pseudomonadati</taxon>
        <taxon>Pseudomonadota</taxon>
        <taxon>Alphaproteobacteria</taxon>
        <taxon>Rhodobacterales</taxon>
        <taxon>Paracoccaceae</taxon>
        <taxon>Tritonibacter</taxon>
    </lineage>
</organism>
<comment type="caution">
    <text evidence="2">The sequence shown here is derived from an EMBL/GenBank/DDBJ whole genome shotgun (WGS) entry which is preliminary data.</text>
</comment>
<dbReference type="Gene3D" id="3.20.20.140">
    <property type="entry name" value="Metal-dependent hydrolases"/>
    <property type="match status" value="1"/>
</dbReference>
<evidence type="ECO:0000313" key="3">
    <source>
        <dbReference type="Proteomes" id="UP000444174"/>
    </source>
</evidence>
<dbReference type="AlphaFoldDB" id="A0A843YCT3"/>
<gene>
    <name evidence="2" type="ORF">GFB49_03330</name>
</gene>
<dbReference type="InterPro" id="IPR006680">
    <property type="entry name" value="Amidohydro-rel"/>
</dbReference>
<dbReference type="InterPro" id="IPR052358">
    <property type="entry name" value="Aro_Compnd_Degr_Hydrolases"/>
</dbReference>
<protein>
    <submittedName>
        <fullName evidence="2">Amidohydrolase family protein</fullName>
    </submittedName>
</protein>
<accession>A0A843YCT3</accession>
<dbReference type="RefSeq" id="WP_153214353.1">
    <property type="nucleotide sequence ID" value="NZ_WIBF01000001.1"/>
</dbReference>
<keyword evidence="2" id="KW-0378">Hydrolase</keyword>
<keyword evidence="3" id="KW-1185">Reference proteome</keyword>
<dbReference type="Pfam" id="PF04909">
    <property type="entry name" value="Amidohydro_2"/>
    <property type="match status" value="1"/>
</dbReference>
<feature type="domain" description="Amidohydrolase-related" evidence="1">
    <location>
        <begin position="20"/>
        <end position="282"/>
    </location>
</feature>
<dbReference type="EMBL" id="WIBF01000001">
    <property type="protein sequence ID" value="MQQ07475.1"/>
    <property type="molecule type" value="Genomic_DNA"/>
</dbReference>
<dbReference type="InterPro" id="IPR032466">
    <property type="entry name" value="Metal_Hydrolase"/>
</dbReference>
<dbReference type="Proteomes" id="UP000444174">
    <property type="component" value="Unassembled WGS sequence"/>
</dbReference>
<reference evidence="2 3" key="1">
    <citation type="submission" date="2019-10" db="EMBL/GenBank/DDBJ databases">
        <title>Epibacterium sp. nov., isolated from seawater.</title>
        <authorList>
            <person name="Zhang X."/>
            <person name="Li N."/>
        </authorList>
    </citation>
    <scope>NUCLEOTIDE SEQUENCE [LARGE SCALE GENOMIC DNA]</scope>
    <source>
        <strain evidence="2 3">SM1979</strain>
    </source>
</reference>